<proteinExistence type="predicted"/>
<reference evidence="3" key="1">
    <citation type="journal article" date="2017" name="Science">
        <title>Giant viruses with an expanded complement of translation system components.</title>
        <authorList>
            <person name="Schulz F."/>
            <person name="Yutin N."/>
            <person name="Ivanova N.N."/>
            <person name="Ortega D.R."/>
            <person name="Lee T.K."/>
            <person name="Vierheilig J."/>
            <person name="Daims H."/>
            <person name="Horn M."/>
            <person name="Wagner M."/>
            <person name="Jensen G.J."/>
            <person name="Kyrpides N.C."/>
            <person name="Koonin E.V."/>
            <person name="Woyke T."/>
        </authorList>
    </citation>
    <scope>NUCLEOTIDE SEQUENCE</scope>
    <source>
        <strain evidence="3">HKV1</strain>
    </source>
</reference>
<evidence type="ECO:0000313" key="3">
    <source>
        <dbReference type="EMBL" id="ARF10745.1"/>
    </source>
</evidence>
<feature type="coiled-coil region" evidence="1">
    <location>
        <begin position="2379"/>
        <end position="2438"/>
    </location>
</feature>
<dbReference type="InterPro" id="IPR027417">
    <property type="entry name" value="P-loop_NTPase"/>
</dbReference>
<dbReference type="EMBL" id="KY684105">
    <property type="protein sequence ID" value="ARF10745.1"/>
    <property type="molecule type" value="Genomic_DNA"/>
</dbReference>
<dbReference type="GO" id="GO:0016787">
    <property type="term" value="F:hydrolase activity"/>
    <property type="evidence" value="ECO:0007669"/>
    <property type="project" value="UniProtKB-KW"/>
</dbReference>
<name>A0A1V0SG94_9VIRU</name>
<dbReference type="SUPFAM" id="SSF52540">
    <property type="entry name" value="P-loop containing nucleoside triphosphate hydrolases"/>
    <property type="match status" value="1"/>
</dbReference>
<evidence type="ECO:0000256" key="1">
    <source>
        <dbReference type="SAM" id="Coils"/>
    </source>
</evidence>
<accession>A0A1V0SG94</accession>
<dbReference type="GO" id="GO:0003677">
    <property type="term" value="F:DNA binding"/>
    <property type="evidence" value="ECO:0007669"/>
    <property type="project" value="InterPro"/>
</dbReference>
<sequence length="2464" mass="293749">MPIINNSAIKLLEKYDLMTTNFQVYISDNYNLSLENNYDLVIIINITNETNEIIDNNTHIQINSTLDNINNNLEQVIQIELTSKYQGFITGLNNNTEKIFKTLNKSAMHELYDYYLPSNYTNNMAVAINYFTDILYEKNRDLGRIFNRCSMDYETIQLLNTDTIHGNTDYLSNQIYNITNKNTIRMASENIIPNFINKINTHAKKIINKNNSNSIWLLPGGYVDDVNGAHMIVYCIEKNYVTMINSGNGVNHFDYSIVVQQYMDDDKLLLFICMVIFYLRVQFATSEMYFIGETNKTIENIKYSDLIKKFNVKYFFNDYKILTNNNYKYQISGSCTYYSLYYASIYCLESLNRSDEIIELKKYYKETALNIIDNDMNTINYPYESKLWHKQKKDYERDNYYNKGLIFKIDFTNKKLNKKSNEIEINTNNIFNLIDILSEQKNNTNNYLAYEYVKIYFTKLIKDKNNYVEYSENIKYGSLILQIMQRDILNMDSLIDIKRRKYVIPKGDKKNIKAKEKLLYRIHEQYMTLSLILTLYIVKLDLIEIIKKGDLDLELKKNTIASLCIDNFTKYILNDQDFKLVLNNYELFFREIYVKSSGNSLLIDHTELYTYKKNIPDDNLIESINYIICNSFYKYIDNGNREIFIDPNYKPKFNNIEFRKIYINMNRTNYIYYNFVNIIISMKYIRKNIINKKITNMKIIEFDKVNTLIYDLKTLLYFLNFNKPLFKNDLYDPNTSLFYNEGHNQINFYQKYINNYNYNKKIIKKNISNTINFNKMNKYALIYVIYVINYYSNVKNYQNILNEILTNNVLDKELTYIYNFLLASDINNSILENYFNEDETLQLSLLDFMIYFINITEYKYLNTISYLFKETTNIQRNVNNLLIKLNKFDYLTFNTNYVEMESERIYNIYESSNEENNIFLSNNIIIYENDNKIITANTNLLNYVNNIYLNKKQESMIYIKLEGIDYALLYNIPDYFNNYPNKLMYSNEENIILDIFSNMEYDNSHLCRILLKNTNYGYKFIKFNSDDIFVPNKLFAMWINSIPYCFMTKNINGEYDIYLIDVIENLNTNLHKKIYDTCWLKKQNKKKYMDFINNLNIKKPETRIEKIKVKYNGTGLIFNNSNSLITYAIYCILYQKEKCLNLIFDQVINELNNVSNTINYQILNYIFTNKLFNVPHKSYYAYRYDKQNLNSYKHRENYFSNKYKYNKYELNTEYNIFTDIKIPELDYLCIENVKNNEGLDYKNLNDIAKTNIYDYFKEYRSCTLRCNKKIKNIDMSNIKNKYFNIIYDKIIDDDEHINQIILSNVKIFYNLLEIKSINNVINSINYIIEYQPDCIELKKIHDQIDLNILYTETRNRIDTILFEINFGYFIRKKQMNLINNILNELKGNSSYNVYQMLMGSGKTSVIMPYLLYHYIYDYNFKKCITLVMPNHLIKDFYNNLVSIHNLGIYDCHVNIIDKVNLNDDRIKKISNLNTKHYYNNNILITSSDALKCASINSESLDTILIIDEFDSLYDVLKSDLNFPTGESSNIIDAINNDNNVTDFIIDELMKDEINIKNIETFLNDNKYKNLQKLLNSINFCINNKYNYHYGFANDNKYNIFLATPYSHAFNPINGSQFSDIDILFIYTILCYKYSPIRTDDIYLFILDVIEKYKMFKYSYVSINPSIFIEKYSNNILQNIDIDMLSQKTPKELYHYVETIMPNINNKSKDNLTKFKIQYINDFILGMLKYYKTMLNASFIDIISDKFIKLKTGFSGTINIDLPIYLQNEHTFKNVIMTSEDEGAILTAMLNLTGNNLNDSVLKINSQDTNILENLVSLILPLNISCLIDVGAFFKEYKPEVVAKYILNHKLFRFKSIIFISLNDIQYNMYKDKNNNIVIEPYDNIMKNQVFIYYDNKHIVGTDIKNQPYKMKGIITINKYNKYDDIAQGSFRLRNMNYGHEIYFVLDDIIKNVVSRNDLVLYLLNKNKSYKKNSKYKLFLQNVLALNKIIGKNNKNELEQYIEYENLYKNEQEYLKNIIIKEYDNPIYRELCNNLIQMSNEKHDIGKQSGPLGKQSGPLGKQSGPLGINIQIEVQKEINVETETEIQFEYQRIDDNIEYPDMVQGIKRPTLNDFNDWNTIKECVAYFDNVPNLSFIGNLEYYFKHYKNENPIDKKIETKRYVDYNKYYIKYEKEDQYIILDDFMSNVLLSKLNFLKKNNNILIVSNKVVLNKNINMSIYDYFISLLFGDNLLTTYKIISKSDLKIYFIQILKYINEKLSILPWYSLDIINDIMNDKFDNRKYITLHFEKKIESLKNLINITNKNLHYFDKRFEEIIVNKEKYKIIEDIKLEYDNFKIIFNDIIKRTKFANLFNYWKRNISDIDTFANFVYGVYTIKEKEINKISEIFTEINDEIKEANADEKKLLLQDIIFKNDNDEKIKKYTKQIENLENEKKKYVKILFDNNLEINGGKLNKRKLNINNKNYV</sequence>
<gene>
    <name evidence="3" type="ORF">Hokovirus_3_18</name>
</gene>
<dbReference type="GO" id="GO:0005524">
    <property type="term" value="F:ATP binding"/>
    <property type="evidence" value="ECO:0007669"/>
    <property type="project" value="InterPro"/>
</dbReference>
<organism evidence="3">
    <name type="scientific">Hokovirus HKV1</name>
    <dbReference type="NCBI Taxonomy" id="1977638"/>
    <lineage>
        <taxon>Viruses</taxon>
        <taxon>Varidnaviria</taxon>
        <taxon>Bamfordvirae</taxon>
        <taxon>Nucleocytoviricota</taxon>
        <taxon>Megaviricetes</taxon>
        <taxon>Imitervirales</taxon>
        <taxon>Mimiviridae</taxon>
        <taxon>Klosneuvirinae</taxon>
        <taxon>Hokovirus</taxon>
    </lineage>
</organism>
<protein>
    <recommendedName>
        <fullName evidence="2">DUF3638 domain-containing protein</fullName>
    </recommendedName>
</protein>
<dbReference type="InterPro" id="IPR022099">
    <property type="entry name" value="DUF3638"/>
</dbReference>
<keyword evidence="1" id="KW-0175">Coiled coil</keyword>
<feature type="domain" description="DUF3638" evidence="2">
    <location>
        <begin position="1355"/>
        <end position="1488"/>
    </location>
</feature>
<dbReference type="Pfam" id="PF12340">
    <property type="entry name" value="DUF3638"/>
    <property type="match status" value="1"/>
</dbReference>
<evidence type="ECO:0000259" key="2">
    <source>
        <dbReference type="Pfam" id="PF12340"/>
    </source>
</evidence>